<keyword evidence="2 5" id="KW-0812">Transmembrane</keyword>
<feature type="domain" description="Fatty acid hydroxylase" evidence="6">
    <location>
        <begin position="110"/>
        <end position="244"/>
    </location>
</feature>
<feature type="transmembrane region" description="Helical" evidence="5">
    <location>
        <begin position="65"/>
        <end position="86"/>
    </location>
</feature>
<dbReference type="InterPro" id="IPR006694">
    <property type="entry name" value="Fatty_acid_hydroxylase"/>
</dbReference>
<evidence type="ECO:0000256" key="5">
    <source>
        <dbReference type="SAM" id="Phobius"/>
    </source>
</evidence>
<evidence type="ECO:0000256" key="3">
    <source>
        <dbReference type="ARBA" id="ARBA00022989"/>
    </source>
</evidence>
<evidence type="ECO:0000256" key="2">
    <source>
        <dbReference type="ARBA" id="ARBA00022692"/>
    </source>
</evidence>
<dbReference type="OrthoDB" id="9770329at2"/>
<evidence type="ECO:0000313" key="8">
    <source>
        <dbReference type="Proteomes" id="UP000253141"/>
    </source>
</evidence>
<comment type="caution">
    <text evidence="7">The sequence shown here is derived from an EMBL/GenBank/DDBJ whole genome shotgun (WGS) entry which is preliminary data.</text>
</comment>
<keyword evidence="4 5" id="KW-0472">Membrane</keyword>
<sequence length="266" mass="32051">METIDFTQPWTFAQTALYFFLGIFGRYVLIAALFHYLFKVKYEAYFQPREVNQRPRRQGQHWREIGFSFITALIFAFVGTGMVVAWQKGYTQIYTDFHEYSTLWFIVSILIILFCHETYYYWLHRWMHHPKVYKWVHKAHHDSITTSAWTSFSFHPIESILQAIVLPVLLFIIPLHYVSIGIILLIMTTTSVVNHLNTELYPRDFHRHWFGKWWIGATHHSLHHSQFKYNYGLYFTFWDKWSGTESPDFKKLFEKKTRKEGESVKV</sequence>
<proteinExistence type="predicted"/>
<dbReference type="GO" id="GO:0016491">
    <property type="term" value="F:oxidoreductase activity"/>
    <property type="evidence" value="ECO:0007669"/>
    <property type="project" value="InterPro"/>
</dbReference>
<evidence type="ECO:0000256" key="4">
    <source>
        <dbReference type="ARBA" id="ARBA00023136"/>
    </source>
</evidence>
<dbReference type="RefSeq" id="WP_114461574.1">
    <property type="nucleotide sequence ID" value="NZ_QPIW01000009.1"/>
</dbReference>
<gene>
    <name evidence="7" type="ORF">DVG78_13375</name>
</gene>
<keyword evidence="8" id="KW-1185">Reference proteome</keyword>
<feature type="transmembrane region" description="Helical" evidence="5">
    <location>
        <begin position="16"/>
        <end position="38"/>
    </location>
</feature>
<dbReference type="EMBL" id="QPIW01000009">
    <property type="protein sequence ID" value="RDB05568.1"/>
    <property type="molecule type" value="Genomic_DNA"/>
</dbReference>
<dbReference type="Pfam" id="PF04116">
    <property type="entry name" value="FA_hydroxylase"/>
    <property type="match status" value="1"/>
</dbReference>
<evidence type="ECO:0000256" key="1">
    <source>
        <dbReference type="ARBA" id="ARBA00004370"/>
    </source>
</evidence>
<evidence type="ECO:0000313" key="7">
    <source>
        <dbReference type="EMBL" id="RDB05568.1"/>
    </source>
</evidence>
<dbReference type="InterPro" id="IPR050307">
    <property type="entry name" value="Sterol_Desaturase_Related"/>
</dbReference>
<evidence type="ECO:0000259" key="6">
    <source>
        <dbReference type="Pfam" id="PF04116"/>
    </source>
</evidence>
<organism evidence="7 8">
    <name type="scientific">Runella aurantiaca</name>
    <dbReference type="NCBI Taxonomy" id="2282308"/>
    <lineage>
        <taxon>Bacteria</taxon>
        <taxon>Pseudomonadati</taxon>
        <taxon>Bacteroidota</taxon>
        <taxon>Cytophagia</taxon>
        <taxon>Cytophagales</taxon>
        <taxon>Spirosomataceae</taxon>
        <taxon>Runella</taxon>
    </lineage>
</organism>
<reference evidence="7 8" key="1">
    <citation type="submission" date="2018-07" db="EMBL/GenBank/DDBJ databases">
        <title>Genome analysis of Runella aurantiaca.</title>
        <authorList>
            <person name="Yang X."/>
        </authorList>
    </citation>
    <scope>NUCLEOTIDE SEQUENCE [LARGE SCALE GENOMIC DNA]</scope>
    <source>
        <strain evidence="7 8">YX9</strain>
    </source>
</reference>
<feature type="transmembrane region" description="Helical" evidence="5">
    <location>
        <begin position="163"/>
        <end position="187"/>
    </location>
</feature>
<dbReference type="AlphaFoldDB" id="A0A369I7G5"/>
<name>A0A369I7G5_9BACT</name>
<dbReference type="Proteomes" id="UP000253141">
    <property type="component" value="Unassembled WGS sequence"/>
</dbReference>
<keyword evidence="3 5" id="KW-1133">Transmembrane helix</keyword>
<dbReference type="GO" id="GO:0008610">
    <property type="term" value="P:lipid biosynthetic process"/>
    <property type="evidence" value="ECO:0007669"/>
    <property type="project" value="InterPro"/>
</dbReference>
<protein>
    <submittedName>
        <fullName evidence="7">Sterol desaturase family protein</fullName>
    </submittedName>
</protein>
<dbReference type="GO" id="GO:0016020">
    <property type="term" value="C:membrane"/>
    <property type="evidence" value="ECO:0007669"/>
    <property type="project" value="UniProtKB-SubCell"/>
</dbReference>
<comment type="subcellular location">
    <subcellularLocation>
        <location evidence="1">Membrane</location>
    </subcellularLocation>
</comment>
<accession>A0A369I7G5</accession>
<dbReference type="PANTHER" id="PTHR11863">
    <property type="entry name" value="STEROL DESATURASE"/>
    <property type="match status" value="1"/>
</dbReference>
<feature type="transmembrane region" description="Helical" evidence="5">
    <location>
        <begin position="102"/>
        <end position="122"/>
    </location>
</feature>
<dbReference type="GO" id="GO:0005506">
    <property type="term" value="F:iron ion binding"/>
    <property type="evidence" value="ECO:0007669"/>
    <property type="project" value="InterPro"/>
</dbReference>